<keyword evidence="3" id="KW-0732">Signal</keyword>
<dbReference type="InterPro" id="IPR052558">
    <property type="entry name" value="Siderophore_Hydrolase_D"/>
</dbReference>
<dbReference type="SUPFAM" id="SSF56988">
    <property type="entry name" value="Anthrax protective antigen"/>
    <property type="match status" value="1"/>
</dbReference>
<reference evidence="5 6" key="1">
    <citation type="submission" date="2021-03" db="EMBL/GenBank/DDBJ databases">
        <title>Assistant Professor.</title>
        <authorList>
            <person name="Huq M.A."/>
        </authorList>
    </citation>
    <scope>NUCLEOTIDE SEQUENCE [LARGE SCALE GENOMIC DNA]</scope>
    <source>
        <strain evidence="5 6">MAH-29</strain>
    </source>
</reference>
<dbReference type="Pfam" id="PF07691">
    <property type="entry name" value="PA14"/>
    <property type="match status" value="1"/>
</dbReference>
<accession>A0ABS3Z2D0</accession>
<evidence type="ECO:0000256" key="2">
    <source>
        <dbReference type="ARBA" id="ARBA00022801"/>
    </source>
</evidence>
<gene>
    <name evidence="5" type="ORF">J7I42_28730</name>
</gene>
<proteinExistence type="inferred from homology"/>
<feature type="signal peptide" evidence="3">
    <location>
        <begin position="1"/>
        <end position="23"/>
    </location>
</feature>
<dbReference type="InterPro" id="IPR000801">
    <property type="entry name" value="Esterase-like"/>
</dbReference>
<evidence type="ECO:0000256" key="3">
    <source>
        <dbReference type="SAM" id="SignalP"/>
    </source>
</evidence>
<dbReference type="PANTHER" id="PTHR40841:SF2">
    <property type="entry name" value="SIDEROPHORE-DEGRADING ESTERASE (EUROFUNG)"/>
    <property type="match status" value="1"/>
</dbReference>
<name>A0ABS3Z2D0_9BACT</name>
<organism evidence="5 6">
    <name type="scientific">Niastella soli</name>
    <dbReference type="NCBI Taxonomy" id="2821487"/>
    <lineage>
        <taxon>Bacteria</taxon>
        <taxon>Pseudomonadati</taxon>
        <taxon>Bacteroidota</taxon>
        <taxon>Chitinophagia</taxon>
        <taxon>Chitinophagales</taxon>
        <taxon>Chitinophagaceae</taxon>
        <taxon>Niastella</taxon>
    </lineage>
</organism>
<dbReference type="PANTHER" id="PTHR40841">
    <property type="entry name" value="SIDEROPHORE TRIACETYLFUSARININE C ESTERASE"/>
    <property type="match status" value="1"/>
</dbReference>
<comment type="caution">
    <text evidence="5">The sequence shown here is derived from an EMBL/GenBank/DDBJ whole genome shotgun (WGS) entry which is preliminary data.</text>
</comment>
<evidence type="ECO:0000256" key="1">
    <source>
        <dbReference type="ARBA" id="ARBA00005622"/>
    </source>
</evidence>
<protein>
    <recommendedName>
        <fullName evidence="4">PA14 domain-containing protein</fullName>
    </recommendedName>
</protein>
<dbReference type="InterPro" id="IPR037524">
    <property type="entry name" value="PA14/GLEYA"/>
</dbReference>
<evidence type="ECO:0000313" key="6">
    <source>
        <dbReference type="Proteomes" id="UP000677244"/>
    </source>
</evidence>
<dbReference type="Gene3D" id="3.40.50.1820">
    <property type="entry name" value="alpha/beta hydrolase"/>
    <property type="match status" value="1"/>
</dbReference>
<dbReference type="Pfam" id="PF00756">
    <property type="entry name" value="Esterase"/>
    <property type="match status" value="1"/>
</dbReference>
<dbReference type="InterPro" id="IPR029058">
    <property type="entry name" value="AB_hydrolase_fold"/>
</dbReference>
<sequence length="519" mass="58706">MLQKKLCVLVLTFSLLLLLTVQAKSQDQVIKVDSLYSQILQEQRLLHIVFPKNYNPDATDKYEILYCLDDIADFLTLSWGMLQWEGFIPKNMIMVGITNPKPNGENMRDRDFTPTKAWGKTGGAASFLSFVKKELIPYINKKYKGSNDGNVLYGGSLGGLFVMYTFLNDPALFASYIAIDPSFWWDNYLLTKTAAGKLDSNKVLHNTLYIAGREGNAYKEMGIAAMDSVLRRKKPEGLDWTCVAYRNETHYSTNYKGFWDGLKFSYGGFYASTGGYSTSRKIAIKPKNGIVLKDVPFQLTCYNLMADKYLHYTTDGTEPTLSSPTLAGDTTSISLVRDSKVIVKSIGIRSEYNKLDSAFFVIGNTLKSIAEPKNVKQGGLHYAYYQGAWDSFPDLKKNKPVKQGIADKDFDVNKITSDKNFACVLTGYIKIEQTGYYILEMGNGNDHSRVYLNDRQVLGNHFIRDEGEMYLLPLQAGFYPFRIEYFHKKGDAELVPVYLKPEGKEDFAIPVEMLFSNNQ</sequence>
<feature type="domain" description="PA14" evidence="4">
    <location>
        <begin position="375"/>
        <end position="512"/>
    </location>
</feature>
<dbReference type="PROSITE" id="PS51820">
    <property type="entry name" value="PA14"/>
    <property type="match status" value="1"/>
</dbReference>
<dbReference type="SUPFAM" id="SSF53474">
    <property type="entry name" value="alpha/beta-Hydrolases"/>
    <property type="match status" value="1"/>
</dbReference>
<keyword evidence="6" id="KW-1185">Reference proteome</keyword>
<evidence type="ECO:0000259" key="4">
    <source>
        <dbReference type="PROSITE" id="PS51820"/>
    </source>
</evidence>
<dbReference type="Proteomes" id="UP000677244">
    <property type="component" value="Unassembled WGS sequence"/>
</dbReference>
<keyword evidence="2" id="KW-0378">Hydrolase</keyword>
<dbReference type="EMBL" id="JAGHKO010000011">
    <property type="protein sequence ID" value="MBO9204308.1"/>
    <property type="molecule type" value="Genomic_DNA"/>
</dbReference>
<evidence type="ECO:0000313" key="5">
    <source>
        <dbReference type="EMBL" id="MBO9204308.1"/>
    </source>
</evidence>
<dbReference type="InterPro" id="IPR011658">
    <property type="entry name" value="PA14_dom"/>
</dbReference>
<comment type="similarity">
    <text evidence="1">Belongs to the esterase D family.</text>
</comment>
<dbReference type="RefSeq" id="WP_209142747.1">
    <property type="nucleotide sequence ID" value="NZ_JAGHKO010000011.1"/>
</dbReference>
<feature type="chain" id="PRO_5045205683" description="PA14 domain-containing protein" evidence="3">
    <location>
        <begin position="24"/>
        <end position="519"/>
    </location>
</feature>
<dbReference type="Gene3D" id="3.90.182.10">
    <property type="entry name" value="Toxin - Anthrax Protective Antigen,domain 1"/>
    <property type="match status" value="1"/>
</dbReference>
<dbReference type="SMART" id="SM00758">
    <property type="entry name" value="PA14"/>
    <property type="match status" value="1"/>
</dbReference>